<dbReference type="Pfam" id="PF00561">
    <property type="entry name" value="Abhydrolase_1"/>
    <property type="match status" value="1"/>
</dbReference>
<feature type="domain" description="SCP2" evidence="2">
    <location>
        <begin position="32"/>
        <end position="103"/>
    </location>
</feature>
<feature type="domain" description="AB hydrolase-1" evidence="1">
    <location>
        <begin position="137"/>
        <end position="379"/>
    </location>
</feature>
<accession>A0A6J4LSS6</accession>
<dbReference type="GO" id="GO:0003824">
    <property type="term" value="F:catalytic activity"/>
    <property type="evidence" value="ECO:0007669"/>
    <property type="project" value="InterPro"/>
</dbReference>
<gene>
    <name evidence="3" type="ORF">AVDCRST_MAG07-2293</name>
</gene>
<dbReference type="InterPro" id="IPR029058">
    <property type="entry name" value="AB_hydrolase_fold"/>
</dbReference>
<organism evidence="3">
    <name type="scientific">uncultured Frankineae bacterium</name>
    <dbReference type="NCBI Taxonomy" id="437475"/>
    <lineage>
        <taxon>Bacteria</taxon>
        <taxon>Bacillati</taxon>
        <taxon>Actinomycetota</taxon>
        <taxon>Actinomycetes</taxon>
        <taxon>Frankiales</taxon>
        <taxon>environmental samples</taxon>
    </lineage>
</organism>
<dbReference type="InterPro" id="IPR003033">
    <property type="entry name" value="SCP2_sterol-bd_dom"/>
</dbReference>
<sequence>MRGLDALLTSRLRRTVSGGGLERRTATVVLDTGGAGAWTVTLDRGRAAVRRGAAVRPTLTVRAPAPLLHDVVAGTESGVLAFLDGRLTVRGDLSLGLALDGLFAADGDRAPGLPRSREVVAMGVRTSYVEAGPPDAPPVLLLHGLGATAASMLPLLADLSADHRVLAPDSPGFGASEAPRGPYTPAWFAAWVEAFQRATGSRGAVLIGNSLGGRIALEAGLTHPASIRALVLLTPSPAFRRLRQYVPFVRLVPPALAALPLALPHRVVVEGIRAMFSDPSRLPASWYDAAADETIRVLSDRASRVAFFSCARQIYLEDAYGRNGFWQRLPGLLPPALFVWGDRDRLVPSSFARHVADSLPGAGQVVLEDCGHVPHFEHPEVTAAMVRGFLEHV</sequence>
<dbReference type="SUPFAM" id="SSF53474">
    <property type="entry name" value="alpha/beta-Hydrolases"/>
    <property type="match status" value="1"/>
</dbReference>
<name>A0A6J4LSS6_9ACTN</name>
<dbReference type="InterPro" id="IPR000639">
    <property type="entry name" value="Epox_hydrolase-like"/>
</dbReference>
<evidence type="ECO:0000259" key="2">
    <source>
        <dbReference type="Pfam" id="PF02036"/>
    </source>
</evidence>
<evidence type="ECO:0008006" key="4">
    <source>
        <dbReference type="Google" id="ProtNLM"/>
    </source>
</evidence>
<reference evidence="3" key="1">
    <citation type="submission" date="2020-02" db="EMBL/GenBank/DDBJ databases">
        <authorList>
            <person name="Meier V. D."/>
        </authorList>
    </citation>
    <scope>NUCLEOTIDE SEQUENCE</scope>
    <source>
        <strain evidence="3">AVDCRST_MAG07</strain>
    </source>
</reference>
<dbReference type="EMBL" id="CADCUB010000113">
    <property type="protein sequence ID" value="CAA9339859.1"/>
    <property type="molecule type" value="Genomic_DNA"/>
</dbReference>
<dbReference type="SUPFAM" id="SSF55718">
    <property type="entry name" value="SCP-like"/>
    <property type="match status" value="1"/>
</dbReference>
<evidence type="ECO:0000313" key="3">
    <source>
        <dbReference type="EMBL" id="CAA9339859.1"/>
    </source>
</evidence>
<dbReference type="PANTHER" id="PTHR46438">
    <property type="entry name" value="ALPHA/BETA-HYDROLASES SUPERFAMILY PROTEIN"/>
    <property type="match status" value="1"/>
</dbReference>
<dbReference type="Gene3D" id="3.30.1050.10">
    <property type="entry name" value="SCP2 sterol-binding domain"/>
    <property type="match status" value="1"/>
</dbReference>
<dbReference type="PRINTS" id="PR00412">
    <property type="entry name" value="EPOXHYDRLASE"/>
</dbReference>
<dbReference type="AlphaFoldDB" id="A0A6J4LSS6"/>
<dbReference type="PRINTS" id="PR00111">
    <property type="entry name" value="ABHYDROLASE"/>
</dbReference>
<dbReference type="InterPro" id="IPR000073">
    <property type="entry name" value="AB_hydrolase_1"/>
</dbReference>
<dbReference type="InterPro" id="IPR036527">
    <property type="entry name" value="SCP2_sterol-bd_dom_sf"/>
</dbReference>
<protein>
    <recommendedName>
        <fullName evidence="4">Hydrolase</fullName>
    </recommendedName>
</protein>
<dbReference type="Gene3D" id="3.40.50.1820">
    <property type="entry name" value="alpha/beta hydrolase"/>
    <property type="match status" value="1"/>
</dbReference>
<dbReference type="Pfam" id="PF02036">
    <property type="entry name" value="SCP2"/>
    <property type="match status" value="1"/>
</dbReference>
<proteinExistence type="predicted"/>
<evidence type="ECO:0000259" key="1">
    <source>
        <dbReference type="Pfam" id="PF00561"/>
    </source>
</evidence>